<feature type="region of interest" description="Disordered" evidence="1">
    <location>
        <begin position="1133"/>
        <end position="1181"/>
    </location>
</feature>
<evidence type="ECO:0000313" key="2">
    <source>
        <dbReference type="EMBL" id="KAG8380822.1"/>
    </source>
</evidence>
<evidence type="ECO:0000256" key="1">
    <source>
        <dbReference type="SAM" id="MobiDB-lite"/>
    </source>
</evidence>
<sequence length="1285" mass="143569">MPIPGNEEPSGQQQSMNFYSSIPLKKRRSLIMHQVQQQQFIDFSNAVPVKKRGFLVIGPASSSHEEEPCSSEDNDDSKEKQEINIADDELPYRAARGMDSPGNSVVSKNSVSIIEKENVTLTNIKSAHAIVDIFAPNPQEAKPGVSLGPIDDLLSNEKSADAEVPGSRLGCHLKNVNQEIVSELESSADAINVEFSLGPKEPRVRALDQQKSGIRHMSDKSDSSFLSLALSEEKLVLHDKKDSTINNVSDGFCAKRSNLDLNTTMDVNEVSTNKDAFGHNFIDIGWFSKTNNTHDVKSSLTTAGSVGPCLNKETRILDDYRSDSANTSLQLSQQCKTDDCFGLRLVMPCMDFDSRGKHSATSDKLVSKIVGANLDLQRVQLSDMNVSIASCRIVKSEPVDENSNCDYTIGGSSSSSMGSLKFSPTRRELVENYSLETVLLSSISSEKLVDHISLKPELVQDDSQEVCKSVDATLAQSVGRLMQHQDRCASSSAQPLPLMPQNSCTLSASSELTISEDLSNQSEHSFHSKEVHGQNDDIIKGSTDTMVSTTVSQDDKQLRACKVWNSDIDEHTLELCGYGEVTADDDEKISISGEIIEDDIFRSDSESHENHAFDTSMDDGENIWDKQNEKCEIVEPLQHSARENLFEGKKTENLELECHSRNMQPSVHSDDQNVNVSDFNREDALMENHEPIGKDNSLHNLSDEVLEVGVDEKRSVSLTPEKQLDLSRTKDVREGPGKEVISGPTNGSNGIGIELGYESINMVFKETCLGKNNSTSTMVESSVHGNDAAIDSNNIGNKRRIINLRHASVVKQPCETKSIPDRLMASQSGKAKYSDFHGEKQPQGDRDKVHTGGSNRFAKDKVHDQSFRNSRLSFTHGRGRVSGRFGSIHNEHGSAHDFAYETYNCPSDYQVVRHKHASSVPDVELECNGYDIASDGTATGRSTRKAMNDEFPPLRRSSFRRLSPGDRDGPVTRGVQMLRRIPRNISPGRCNVEYRHGDKFMRHLSYDIIDPIYTHPQATYDELDGRLVRGNKNFSTMQGGGYPRIRSKSPIRSWTWSPGPWSSSPRRFPDRLPVLNQHRSRALYSMGRMRSPENACFCDEMVARRRGSPSLVARYPKGSRDVDSGWEHIHPKSANFNKRSSPARIFPRSDRRADASNSREMGDGDEYTGGTFQSNRFHELHGDGSVDKRRKFIERQRPLRSFRPSYNGDGDNFRFHLNDGPRPYRFCPDADAKFIERSKVREMEIDRGIIRIGSIKKEQDGNYRPGERVWHDDGSTDVSRVKRRF</sequence>
<comment type="caution">
    <text evidence="2">The sequence shown here is derived from an EMBL/GenBank/DDBJ whole genome shotgun (WGS) entry which is preliminary data.</text>
</comment>
<feature type="region of interest" description="Disordered" evidence="1">
    <location>
        <begin position="59"/>
        <end position="86"/>
    </location>
</feature>
<name>A0AAV6XLC9_9LAMI</name>
<evidence type="ECO:0000313" key="3">
    <source>
        <dbReference type="Proteomes" id="UP000826271"/>
    </source>
</evidence>
<proteinExistence type="predicted"/>
<dbReference type="EMBL" id="WHWC01000006">
    <property type="protein sequence ID" value="KAG8380822.1"/>
    <property type="molecule type" value="Genomic_DNA"/>
</dbReference>
<keyword evidence="3" id="KW-1185">Reference proteome</keyword>
<feature type="compositionally biased region" description="Basic and acidic residues" evidence="1">
    <location>
        <begin position="722"/>
        <end position="737"/>
    </location>
</feature>
<gene>
    <name evidence="2" type="ORF">BUALT_Bualt06G0056400</name>
</gene>
<accession>A0AAV6XLC9</accession>
<feature type="compositionally biased region" description="Basic and acidic residues" evidence="1">
    <location>
        <begin position="832"/>
        <end position="850"/>
    </location>
</feature>
<dbReference type="PANTHER" id="PTHR34536:SF4">
    <property type="entry name" value="BTZ DOMAIN-CONTAINING PROTEIN"/>
    <property type="match status" value="1"/>
</dbReference>
<dbReference type="PANTHER" id="PTHR34536">
    <property type="entry name" value="DENTIN SIALOPHOSPHOPROTEIN-LIKE PROTEIN"/>
    <property type="match status" value="1"/>
</dbReference>
<feature type="region of interest" description="Disordered" evidence="1">
    <location>
        <begin position="818"/>
        <end position="857"/>
    </location>
</feature>
<feature type="region of interest" description="Disordered" evidence="1">
    <location>
        <begin position="1261"/>
        <end position="1285"/>
    </location>
</feature>
<protein>
    <submittedName>
        <fullName evidence="2">Uncharacterized protein</fullName>
    </submittedName>
</protein>
<reference evidence="2" key="1">
    <citation type="submission" date="2019-10" db="EMBL/GenBank/DDBJ databases">
        <authorList>
            <person name="Zhang R."/>
            <person name="Pan Y."/>
            <person name="Wang J."/>
            <person name="Ma R."/>
            <person name="Yu S."/>
        </authorList>
    </citation>
    <scope>NUCLEOTIDE SEQUENCE</scope>
    <source>
        <strain evidence="2">LA-IB0</strain>
        <tissue evidence="2">Leaf</tissue>
    </source>
</reference>
<feature type="compositionally biased region" description="Basic and acidic residues" evidence="1">
    <location>
        <begin position="1261"/>
        <end position="1274"/>
    </location>
</feature>
<organism evidence="2 3">
    <name type="scientific">Buddleja alternifolia</name>
    <dbReference type="NCBI Taxonomy" id="168488"/>
    <lineage>
        <taxon>Eukaryota</taxon>
        <taxon>Viridiplantae</taxon>
        <taxon>Streptophyta</taxon>
        <taxon>Embryophyta</taxon>
        <taxon>Tracheophyta</taxon>
        <taxon>Spermatophyta</taxon>
        <taxon>Magnoliopsida</taxon>
        <taxon>eudicotyledons</taxon>
        <taxon>Gunneridae</taxon>
        <taxon>Pentapetalae</taxon>
        <taxon>asterids</taxon>
        <taxon>lamiids</taxon>
        <taxon>Lamiales</taxon>
        <taxon>Scrophulariaceae</taxon>
        <taxon>Buddlejeae</taxon>
        <taxon>Buddleja</taxon>
    </lineage>
</organism>
<dbReference type="Proteomes" id="UP000826271">
    <property type="component" value="Unassembled WGS sequence"/>
</dbReference>
<feature type="region of interest" description="Disordered" evidence="1">
    <location>
        <begin position="714"/>
        <end position="746"/>
    </location>
</feature>